<dbReference type="HOGENOM" id="CLU_2097774_0_0_1"/>
<dbReference type="Proteomes" id="UP000054018">
    <property type="component" value="Unassembled WGS sequence"/>
</dbReference>
<name>A0A0C9YJT2_9AGAM</name>
<evidence type="ECO:0000313" key="1">
    <source>
        <dbReference type="EMBL" id="KIK14039.1"/>
    </source>
</evidence>
<reference evidence="2" key="2">
    <citation type="submission" date="2015-01" db="EMBL/GenBank/DDBJ databases">
        <title>Evolutionary Origins and Diversification of the Mycorrhizal Mutualists.</title>
        <authorList>
            <consortium name="DOE Joint Genome Institute"/>
            <consortium name="Mycorrhizal Genomics Consortium"/>
            <person name="Kohler A."/>
            <person name="Kuo A."/>
            <person name="Nagy L.G."/>
            <person name="Floudas D."/>
            <person name="Copeland A."/>
            <person name="Barry K.W."/>
            <person name="Cichocki N."/>
            <person name="Veneault-Fourrey C."/>
            <person name="LaButti K."/>
            <person name="Lindquist E.A."/>
            <person name="Lipzen A."/>
            <person name="Lundell T."/>
            <person name="Morin E."/>
            <person name="Murat C."/>
            <person name="Riley R."/>
            <person name="Ohm R."/>
            <person name="Sun H."/>
            <person name="Tunlid A."/>
            <person name="Henrissat B."/>
            <person name="Grigoriev I.V."/>
            <person name="Hibbett D.S."/>
            <person name="Martin F."/>
        </authorList>
    </citation>
    <scope>NUCLEOTIDE SEQUENCE [LARGE SCALE GENOMIC DNA]</scope>
    <source>
        <strain evidence="2">441</strain>
    </source>
</reference>
<organism evidence="1 2">
    <name type="scientific">Pisolithus microcarpus 441</name>
    <dbReference type="NCBI Taxonomy" id="765257"/>
    <lineage>
        <taxon>Eukaryota</taxon>
        <taxon>Fungi</taxon>
        <taxon>Dikarya</taxon>
        <taxon>Basidiomycota</taxon>
        <taxon>Agaricomycotina</taxon>
        <taxon>Agaricomycetes</taxon>
        <taxon>Agaricomycetidae</taxon>
        <taxon>Boletales</taxon>
        <taxon>Sclerodermatineae</taxon>
        <taxon>Pisolithaceae</taxon>
        <taxon>Pisolithus</taxon>
    </lineage>
</organism>
<keyword evidence="2" id="KW-1185">Reference proteome</keyword>
<proteinExistence type="predicted"/>
<dbReference type="AlphaFoldDB" id="A0A0C9YJT2"/>
<protein>
    <submittedName>
        <fullName evidence="1">Uncharacterized protein</fullName>
    </submittedName>
</protein>
<evidence type="ECO:0000313" key="2">
    <source>
        <dbReference type="Proteomes" id="UP000054018"/>
    </source>
</evidence>
<sequence>MPLAFLHGETVCSYLPGDTSFVAAPSAVGEIWVFLVYRGVRGDSAHISRPDGPIGIIPFFSISSQVTSTATYGFVSIAPVVVARRPPLPAPHAAPQLVHPVPPSILRRASRFLGIL</sequence>
<gene>
    <name evidence="1" type="ORF">PISMIDRAFT_364691</name>
</gene>
<accession>A0A0C9YJT2</accession>
<reference evidence="1 2" key="1">
    <citation type="submission" date="2014-04" db="EMBL/GenBank/DDBJ databases">
        <authorList>
            <consortium name="DOE Joint Genome Institute"/>
            <person name="Kuo A."/>
            <person name="Kohler A."/>
            <person name="Costa M.D."/>
            <person name="Nagy L.G."/>
            <person name="Floudas D."/>
            <person name="Copeland A."/>
            <person name="Barry K.W."/>
            <person name="Cichocki N."/>
            <person name="Veneault-Fourrey C."/>
            <person name="LaButti K."/>
            <person name="Lindquist E.A."/>
            <person name="Lipzen A."/>
            <person name="Lundell T."/>
            <person name="Morin E."/>
            <person name="Murat C."/>
            <person name="Sun H."/>
            <person name="Tunlid A."/>
            <person name="Henrissat B."/>
            <person name="Grigoriev I.V."/>
            <person name="Hibbett D.S."/>
            <person name="Martin F."/>
            <person name="Nordberg H.P."/>
            <person name="Cantor M.N."/>
            <person name="Hua S.X."/>
        </authorList>
    </citation>
    <scope>NUCLEOTIDE SEQUENCE [LARGE SCALE GENOMIC DNA]</scope>
    <source>
        <strain evidence="1 2">441</strain>
    </source>
</reference>
<dbReference type="EMBL" id="KN833959">
    <property type="protein sequence ID" value="KIK14039.1"/>
    <property type="molecule type" value="Genomic_DNA"/>
</dbReference>